<dbReference type="GO" id="GO:0009253">
    <property type="term" value="P:peptidoglycan catabolic process"/>
    <property type="evidence" value="ECO:0007669"/>
    <property type="project" value="InterPro"/>
</dbReference>
<dbReference type="EMBL" id="MPKA01000044">
    <property type="protein sequence ID" value="OLU47628.1"/>
    <property type="molecule type" value="Genomic_DNA"/>
</dbReference>
<protein>
    <recommendedName>
        <fullName evidence="2">MurNAc-LAA domain-containing protein</fullName>
    </recommendedName>
</protein>
<name>A0A1U7NPS5_9FIRM</name>
<dbReference type="CDD" id="cd02696">
    <property type="entry name" value="MurNAc-LAA"/>
    <property type="match status" value="1"/>
</dbReference>
<dbReference type="InterPro" id="IPR050695">
    <property type="entry name" value="N-acetylmuramoyl_amidase_3"/>
</dbReference>
<dbReference type="InterPro" id="IPR002508">
    <property type="entry name" value="MurNAc-LAA_cat"/>
</dbReference>
<dbReference type="PANTHER" id="PTHR30404:SF0">
    <property type="entry name" value="N-ACETYLMURAMOYL-L-ALANINE AMIDASE AMIC"/>
    <property type="match status" value="1"/>
</dbReference>
<feature type="domain" description="MurNAc-LAA" evidence="2">
    <location>
        <begin position="96"/>
        <end position="207"/>
    </location>
</feature>
<dbReference type="Proteomes" id="UP000186705">
    <property type="component" value="Unassembled WGS sequence"/>
</dbReference>
<dbReference type="GO" id="GO:0030288">
    <property type="term" value="C:outer membrane-bounded periplasmic space"/>
    <property type="evidence" value="ECO:0007669"/>
    <property type="project" value="TreeGrafter"/>
</dbReference>
<dbReference type="PANTHER" id="PTHR30404">
    <property type="entry name" value="N-ACETYLMURAMOYL-L-ALANINE AMIDASE"/>
    <property type="match status" value="1"/>
</dbReference>
<organism evidence="3 4">
    <name type="scientific">Dubosiella newyorkensis</name>
    <dbReference type="NCBI Taxonomy" id="1862672"/>
    <lineage>
        <taxon>Bacteria</taxon>
        <taxon>Bacillati</taxon>
        <taxon>Bacillota</taxon>
        <taxon>Erysipelotrichia</taxon>
        <taxon>Erysipelotrichales</taxon>
        <taxon>Erysipelotrichaceae</taxon>
        <taxon>Dubosiella</taxon>
    </lineage>
</organism>
<dbReference type="AlphaFoldDB" id="A0A1U7NPS5"/>
<evidence type="ECO:0000259" key="2">
    <source>
        <dbReference type="SMART" id="SM00646"/>
    </source>
</evidence>
<comment type="caution">
    <text evidence="3">The sequence shown here is derived from an EMBL/GenBank/DDBJ whole genome shotgun (WGS) entry which is preliminary data.</text>
</comment>
<gene>
    <name evidence="3" type="ORF">BO225_01940</name>
</gene>
<evidence type="ECO:0000313" key="3">
    <source>
        <dbReference type="EMBL" id="OLU47628.1"/>
    </source>
</evidence>
<evidence type="ECO:0000256" key="1">
    <source>
        <dbReference type="ARBA" id="ARBA00022801"/>
    </source>
</evidence>
<dbReference type="Pfam" id="PF01520">
    <property type="entry name" value="Amidase_3"/>
    <property type="match status" value="1"/>
</dbReference>
<reference evidence="3 4" key="1">
    <citation type="submission" date="2016-11" db="EMBL/GenBank/DDBJ databases">
        <title>Description of two novel members of the family Erysipelotrichaceae: Ileibacterium lipovorans gen. nov., sp. nov. and Dubosiella newyorkensis, gen. nov., sp. nov.</title>
        <authorList>
            <person name="Cox L.M."/>
            <person name="Sohn J."/>
            <person name="Tyrrell K.L."/>
            <person name="Citron D.M."/>
            <person name="Lawson P.A."/>
            <person name="Patel N.B."/>
            <person name="Iizumi T."/>
            <person name="Perez-Perez G.I."/>
            <person name="Goldstein E.J."/>
            <person name="Blaser M.J."/>
        </authorList>
    </citation>
    <scope>NUCLEOTIDE SEQUENCE [LARGE SCALE GENOMIC DNA]</scope>
    <source>
        <strain evidence="3 4">NYU-BL-A4</strain>
    </source>
</reference>
<dbReference type="Gene3D" id="3.40.630.40">
    <property type="entry name" value="Zn-dependent exopeptidases"/>
    <property type="match status" value="1"/>
</dbReference>
<proteinExistence type="predicted"/>
<keyword evidence="1" id="KW-0378">Hydrolase</keyword>
<dbReference type="STRING" id="1862672.BO225_01940"/>
<dbReference type="SMART" id="SM00646">
    <property type="entry name" value="Ami_3"/>
    <property type="match status" value="1"/>
</dbReference>
<sequence>MIWIFLISLAVGVYFICFKNHEVSAIVVIDAGHGGYDTGAINQNHGQEEKMITMEIAYKIGQAIKKLDPTIQVEFTRLDDTVSWPMDELEDLKARIQIANEAQADYFLSIHLNSSTNTDAYGYEGFIKAEDSFSSSVYEKIASSFEDLSYSQDRGLFTQTPLMVVHEQSIPSLLLEVGFISNDVELMKLDNERIQSALAQKIAQAYVEEIHKEKEAS</sequence>
<dbReference type="SUPFAM" id="SSF53187">
    <property type="entry name" value="Zn-dependent exopeptidases"/>
    <property type="match status" value="1"/>
</dbReference>
<accession>A0A1U7NPS5</accession>
<dbReference type="GO" id="GO:0008745">
    <property type="term" value="F:N-acetylmuramoyl-L-alanine amidase activity"/>
    <property type="evidence" value="ECO:0007669"/>
    <property type="project" value="InterPro"/>
</dbReference>
<keyword evidence="4" id="KW-1185">Reference proteome</keyword>
<evidence type="ECO:0000313" key="4">
    <source>
        <dbReference type="Proteomes" id="UP000186705"/>
    </source>
</evidence>